<feature type="compositionally biased region" description="Polar residues" evidence="1">
    <location>
        <begin position="373"/>
        <end position="391"/>
    </location>
</feature>
<feature type="region of interest" description="Disordered" evidence="1">
    <location>
        <begin position="168"/>
        <end position="220"/>
    </location>
</feature>
<dbReference type="HOGENOM" id="CLU_631954_0_0_1"/>
<dbReference type="PANTHER" id="PTHR22933:SF31">
    <property type="entry name" value="FI18007P1"/>
    <property type="match status" value="1"/>
</dbReference>
<keyword evidence="5" id="KW-1185">Reference proteome</keyword>
<reference evidence="3 5" key="1">
    <citation type="journal article" date="2010" name="BMC Genomics">
        <title>Combination of measures distinguishes pre-miRNAs from other stem-loops in the genome of the newly sequenced Anopheles darlingi.</title>
        <authorList>
            <person name="Mendes N.D."/>
            <person name="Freitas A.T."/>
            <person name="Vasconcelos A.T."/>
            <person name="Sagot M.F."/>
        </authorList>
    </citation>
    <scope>NUCLEOTIDE SEQUENCE</scope>
</reference>
<reference evidence="3" key="2">
    <citation type="submission" date="2010-05" db="EMBL/GenBank/DDBJ databases">
        <authorList>
            <person name="Almeida L.G."/>
            <person name="Nicolas M.F."/>
            <person name="Souza R.C."/>
            <person name="Vasconcelos A.T.R."/>
        </authorList>
    </citation>
    <scope>NUCLEOTIDE SEQUENCE</scope>
</reference>
<feature type="compositionally biased region" description="Acidic residues" evidence="1">
    <location>
        <begin position="424"/>
        <end position="434"/>
    </location>
</feature>
<dbReference type="GO" id="GO:0008061">
    <property type="term" value="F:chitin binding"/>
    <property type="evidence" value="ECO:0007669"/>
    <property type="project" value="InterPro"/>
</dbReference>
<feature type="compositionally biased region" description="Low complexity" evidence="1">
    <location>
        <begin position="354"/>
        <end position="371"/>
    </location>
</feature>
<reference evidence="4" key="4">
    <citation type="submission" date="2015-06" db="UniProtKB">
        <authorList>
            <consortium name="EnsemblMetazoa"/>
        </authorList>
    </citation>
    <scope>IDENTIFICATION</scope>
</reference>
<dbReference type="AlphaFoldDB" id="W5JBR8"/>
<dbReference type="InterPro" id="IPR052976">
    <property type="entry name" value="Scoloptoxin-like"/>
</dbReference>
<evidence type="ECO:0000313" key="3">
    <source>
        <dbReference type="EMBL" id="ETN61416.1"/>
    </source>
</evidence>
<feature type="region of interest" description="Disordered" evidence="1">
    <location>
        <begin position="341"/>
        <end position="434"/>
    </location>
</feature>
<dbReference type="STRING" id="43151.W5JBR8"/>
<evidence type="ECO:0000259" key="2">
    <source>
        <dbReference type="PROSITE" id="PS50940"/>
    </source>
</evidence>
<dbReference type="GO" id="GO:0005576">
    <property type="term" value="C:extracellular region"/>
    <property type="evidence" value="ECO:0007669"/>
    <property type="project" value="InterPro"/>
</dbReference>
<dbReference type="EnsemblMetazoa" id="ADAC006927-RA">
    <property type="protein sequence ID" value="ADAC006927-PA"/>
    <property type="gene ID" value="ADAC006927"/>
</dbReference>
<organism evidence="3">
    <name type="scientific">Anopheles darlingi</name>
    <name type="common">Mosquito</name>
    <dbReference type="NCBI Taxonomy" id="43151"/>
    <lineage>
        <taxon>Eukaryota</taxon>
        <taxon>Metazoa</taxon>
        <taxon>Ecdysozoa</taxon>
        <taxon>Arthropoda</taxon>
        <taxon>Hexapoda</taxon>
        <taxon>Insecta</taxon>
        <taxon>Pterygota</taxon>
        <taxon>Neoptera</taxon>
        <taxon>Endopterygota</taxon>
        <taxon>Diptera</taxon>
        <taxon>Nematocera</taxon>
        <taxon>Culicoidea</taxon>
        <taxon>Culicidae</taxon>
        <taxon>Anophelinae</taxon>
        <taxon>Anopheles</taxon>
    </lineage>
</organism>
<sequence>MVPKVKPPPGTVTCTPGPQSVPGCVINEPARWMPRPMLLLLAGWLAGWLVSFVNQISQPLIACTYGLGTRLHLCGHAARSKYKSHNNVLPFYDVSPEPKMAYHRDSDPSRSSEWPNLKVVPGHIWKERFTVHVCCGLLLLCAVSGQQPQSDSAPAAAGNVAYRARPYSNQYASSSSEEEEDDRPAPPAYSGRQQQQSNVKKSFKKPSYSSEELEQEEEPDRLTVLLEKSQFQCTGRTTGYYADETLGCEVFHYCQENQKHSWICPEGFTFHQVHLICMPPSGDNICEQSSKYHFVNDYLYKPINMEEHMTKPNVTLRYSERYYPENFYVDERHYDEERLVRQHEERHQPQQPVKQTYHHQPQQQQTIRKQPVYATTPSSYRLASPQPTHSVYRSPEEINISLQQRRPTVQPVSYSASSTARYEDDSEYDSYERK</sequence>
<feature type="compositionally biased region" description="Polar residues" evidence="1">
    <location>
        <begin position="191"/>
        <end position="200"/>
    </location>
</feature>
<evidence type="ECO:0000313" key="4">
    <source>
        <dbReference type="EnsemblMetazoa" id="ADAC006927-PA"/>
    </source>
</evidence>
<dbReference type="VEuPathDB" id="VectorBase:ADAC006927"/>
<dbReference type="eggNOG" id="ENOG502RZRF">
    <property type="taxonomic scope" value="Eukaryota"/>
</dbReference>
<feature type="compositionally biased region" description="Polar residues" evidence="1">
    <location>
        <begin position="400"/>
        <end position="420"/>
    </location>
</feature>
<evidence type="ECO:0000313" key="5">
    <source>
        <dbReference type="Proteomes" id="UP000000673"/>
    </source>
</evidence>
<dbReference type="VEuPathDB" id="VectorBase:ADAR2_001000"/>
<proteinExistence type="predicted"/>
<protein>
    <recommendedName>
        <fullName evidence="2">Chitin-binding type-2 domain-containing protein</fullName>
    </recommendedName>
</protein>
<dbReference type="OMA" id="PINMEEH"/>
<dbReference type="PROSITE" id="PS50940">
    <property type="entry name" value="CHIT_BIND_II"/>
    <property type="match status" value="1"/>
</dbReference>
<dbReference type="PANTHER" id="PTHR22933">
    <property type="entry name" value="FI18007P1-RELATED"/>
    <property type="match status" value="1"/>
</dbReference>
<dbReference type="EMBL" id="ADMH02001692">
    <property type="protein sequence ID" value="ETN61416.1"/>
    <property type="molecule type" value="Genomic_DNA"/>
</dbReference>
<dbReference type="InterPro" id="IPR002557">
    <property type="entry name" value="Chitin-bd_dom"/>
</dbReference>
<dbReference type="InterPro" id="IPR036508">
    <property type="entry name" value="Chitin-bd_dom_sf"/>
</dbReference>
<feature type="domain" description="Chitin-binding type-2" evidence="2">
    <location>
        <begin position="230"/>
        <end position="288"/>
    </location>
</feature>
<reference evidence="3" key="3">
    <citation type="journal article" date="2013" name="Nucleic Acids Res.">
        <title>The genome of Anopheles darlingi, the main neotropical malaria vector.</title>
        <authorList>
            <person name="Marinotti O."/>
            <person name="Cerqueira G.C."/>
            <person name="de Almeida L.G."/>
            <person name="Ferro M.I."/>
            <person name="Loreto E.L."/>
            <person name="Zaha A."/>
            <person name="Teixeira S.M."/>
            <person name="Wespiser A.R."/>
            <person name="Almeida E Silva A."/>
            <person name="Schlindwein A.D."/>
            <person name="Pacheco A.C."/>
            <person name="Silva A.L."/>
            <person name="Graveley B.R."/>
            <person name="Walenz B.P."/>
            <person name="Lima Bde A."/>
            <person name="Ribeiro C.A."/>
            <person name="Nunes-Silva C.G."/>
            <person name="de Carvalho C.R."/>
            <person name="Soares C.M."/>
            <person name="de Menezes C.B."/>
            <person name="Matiolli C."/>
            <person name="Caffrey D."/>
            <person name="Araujo D.A."/>
            <person name="de Oliveira D.M."/>
            <person name="Golenbock D."/>
            <person name="Grisard E.C."/>
            <person name="Fantinatti-Garboggini F."/>
            <person name="de Carvalho F.M."/>
            <person name="Barcellos F.G."/>
            <person name="Prosdocimi F."/>
            <person name="May G."/>
            <person name="Azevedo Junior G.M."/>
            <person name="Guimaraes G.M."/>
            <person name="Goldman G.H."/>
            <person name="Padilha I.Q."/>
            <person name="Batista Jda S."/>
            <person name="Ferro J.A."/>
            <person name="Ribeiro J.M."/>
            <person name="Fietto J.L."/>
            <person name="Dabbas K.M."/>
            <person name="Cerdeira L."/>
            <person name="Agnez-Lima L.F."/>
            <person name="Brocchi M."/>
            <person name="de Carvalho M.O."/>
            <person name="Teixeira Mde M."/>
            <person name="Diniz Maia Mde M."/>
            <person name="Goldman M.H."/>
            <person name="Cruz Schneider M.P."/>
            <person name="Felipe M.S."/>
            <person name="Hungria M."/>
            <person name="Nicolas M.F."/>
            <person name="Pereira M."/>
            <person name="Montes M.A."/>
            <person name="Cantao M.E."/>
            <person name="Vincentz M."/>
            <person name="Rafael M.S."/>
            <person name="Silverman N."/>
            <person name="Stoco P.H."/>
            <person name="Souza R.C."/>
            <person name="Vicentini R."/>
            <person name="Gazzinelli R.T."/>
            <person name="Neves Rde O."/>
            <person name="Silva R."/>
            <person name="Astolfi-Filho S."/>
            <person name="Maciel T.E."/>
            <person name="Urmenyi T.P."/>
            <person name="Tadei W.P."/>
            <person name="Camargo E.P."/>
            <person name="de Vasconcelos A.T."/>
        </authorList>
    </citation>
    <scope>NUCLEOTIDE SEQUENCE</scope>
</reference>
<dbReference type="Pfam" id="PF01607">
    <property type="entry name" value="CBM_14"/>
    <property type="match status" value="1"/>
</dbReference>
<dbReference type="SUPFAM" id="SSF57625">
    <property type="entry name" value="Invertebrate chitin-binding proteins"/>
    <property type="match status" value="1"/>
</dbReference>
<name>W5JBR8_ANODA</name>
<evidence type="ECO:0000256" key="1">
    <source>
        <dbReference type="SAM" id="MobiDB-lite"/>
    </source>
</evidence>
<dbReference type="Proteomes" id="UP000000673">
    <property type="component" value="Unassembled WGS sequence"/>
</dbReference>
<gene>
    <name evidence="3" type="ORF">AND_006927</name>
</gene>
<accession>W5JBR8</accession>